<feature type="domain" description="NIF system FeS cluster assembly NifU C-terminal" evidence="1">
    <location>
        <begin position="5"/>
        <end position="72"/>
    </location>
</feature>
<organism evidence="2 3">
    <name type="scientific">Candidatus Buchananbacteria bacterium CG10_big_fil_rev_8_21_14_0_10_33_19</name>
    <dbReference type="NCBI Taxonomy" id="1974525"/>
    <lineage>
        <taxon>Bacteria</taxon>
        <taxon>Candidatus Buchananiibacteriota</taxon>
    </lineage>
</organism>
<protein>
    <recommendedName>
        <fullName evidence="1">NIF system FeS cluster assembly NifU C-terminal domain-containing protein</fullName>
    </recommendedName>
</protein>
<dbReference type="PANTHER" id="PTHR11178">
    <property type="entry name" value="IRON-SULFUR CLUSTER SCAFFOLD PROTEIN NFU-RELATED"/>
    <property type="match status" value="1"/>
</dbReference>
<evidence type="ECO:0000259" key="1">
    <source>
        <dbReference type="Pfam" id="PF01106"/>
    </source>
</evidence>
<dbReference type="InterPro" id="IPR034904">
    <property type="entry name" value="FSCA_dom_sf"/>
</dbReference>
<dbReference type="GO" id="GO:0016226">
    <property type="term" value="P:iron-sulfur cluster assembly"/>
    <property type="evidence" value="ECO:0007669"/>
    <property type="project" value="InterPro"/>
</dbReference>
<accession>A0A2H0W4I2</accession>
<evidence type="ECO:0000313" key="3">
    <source>
        <dbReference type="Proteomes" id="UP000229056"/>
    </source>
</evidence>
<dbReference type="AlphaFoldDB" id="A0A2H0W4I2"/>
<dbReference type="GO" id="GO:0005506">
    <property type="term" value="F:iron ion binding"/>
    <property type="evidence" value="ECO:0007669"/>
    <property type="project" value="InterPro"/>
</dbReference>
<dbReference type="SUPFAM" id="SSF117916">
    <property type="entry name" value="Fe-S cluster assembly (FSCA) domain-like"/>
    <property type="match status" value="1"/>
</dbReference>
<comment type="caution">
    <text evidence="2">The sequence shown here is derived from an EMBL/GenBank/DDBJ whole genome shotgun (WGS) entry which is preliminary data.</text>
</comment>
<proteinExistence type="predicted"/>
<dbReference type="Gene3D" id="3.30.300.130">
    <property type="entry name" value="Fe-S cluster assembly (FSCA)"/>
    <property type="match status" value="1"/>
</dbReference>
<dbReference type="Pfam" id="PF01106">
    <property type="entry name" value="NifU"/>
    <property type="match status" value="1"/>
</dbReference>
<dbReference type="Proteomes" id="UP000229056">
    <property type="component" value="Unassembled WGS sequence"/>
</dbReference>
<sequence>MEAKIKKQLNKIRPYIQMDGGDVEFVSFDTETGLLTIQLSGACVGCPMSQITLQEGIGRTIKQEIPDVKEVVAI</sequence>
<gene>
    <name evidence="2" type="ORF">COT80_01280</name>
</gene>
<dbReference type="EMBL" id="PEZY01000005">
    <property type="protein sequence ID" value="PIS06187.1"/>
    <property type="molecule type" value="Genomic_DNA"/>
</dbReference>
<evidence type="ECO:0000313" key="2">
    <source>
        <dbReference type="EMBL" id="PIS06187.1"/>
    </source>
</evidence>
<dbReference type="InterPro" id="IPR001075">
    <property type="entry name" value="NIF_FeS_clus_asmbl_NifU_C"/>
</dbReference>
<reference evidence="3" key="1">
    <citation type="submission" date="2017-09" db="EMBL/GenBank/DDBJ databases">
        <title>Depth-based differentiation of microbial function through sediment-hosted aquifers and enrichment of novel symbionts in the deep terrestrial subsurface.</title>
        <authorList>
            <person name="Probst A.J."/>
            <person name="Ladd B."/>
            <person name="Jarett J.K."/>
            <person name="Geller-Mcgrath D.E."/>
            <person name="Sieber C.M.K."/>
            <person name="Emerson J.B."/>
            <person name="Anantharaman K."/>
            <person name="Thomas B.C."/>
            <person name="Malmstrom R."/>
            <person name="Stieglmeier M."/>
            <person name="Klingl A."/>
            <person name="Woyke T."/>
            <person name="Ryan C.M."/>
            <person name="Banfield J.F."/>
        </authorList>
    </citation>
    <scope>NUCLEOTIDE SEQUENCE [LARGE SCALE GENOMIC DNA]</scope>
</reference>
<name>A0A2H0W4I2_9BACT</name>
<dbReference type="GO" id="GO:0051536">
    <property type="term" value="F:iron-sulfur cluster binding"/>
    <property type="evidence" value="ECO:0007669"/>
    <property type="project" value="InterPro"/>
</dbReference>